<evidence type="ECO:0000256" key="1">
    <source>
        <dbReference type="ARBA" id="ARBA00004651"/>
    </source>
</evidence>
<dbReference type="PROSITE" id="PS00041">
    <property type="entry name" value="HTH_ARAC_FAMILY_1"/>
    <property type="match status" value="1"/>
</dbReference>
<keyword evidence="12" id="KW-1185">Reference proteome</keyword>
<dbReference type="GO" id="GO:0003700">
    <property type="term" value="F:DNA-binding transcription factor activity"/>
    <property type="evidence" value="ECO:0007669"/>
    <property type="project" value="InterPro"/>
</dbReference>
<evidence type="ECO:0000256" key="3">
    <source>
        <dbReference type="ARBA" id="ARBA00022692"/>
    </source>
</evidence>
<dbReference type="PANTHER" id="PTHR43280">
    <property type="entry name" value="ARAC-FAMILY TRANSCRIPTIONAL REGULATOR"/>
    <property type="match status" value="1"/>
</dbReference>
<evidence type="ECO:0000256" key="8">
    <source>
        <dbReference type="ARBA" id="ARBA00023163"/>
    </source>
</evidence>
<comment type="subcellular location">
    <subcellularLocation>
        <location evidence="1">Cell membrane</location>
        <topology evidence="1">Multi-pass membrane protein</topology>
    </subcellularLocation>
</comment>
<sequence>MKKNARPQKNVSFFHKSLIITLLISSIPLALLTVLTYYIGVREIEREVGRTQKLQFEQVSERMDAQLVHLKFTVNQWAYNPVFKELKSHKLTQDVRFTLDLYNQLIVMKSSNPLINQVSLFLNQEGNLLIDGENGTRTIRDRSELEPYASLLQKPSFIFWNDALPHSRSEKKALSVSLIQKVPIEAAEPAAGVLIVDLNQDELKGLLQQLNPEGQGTGFLLNGNGTYLVNGSRQTMKSGVGVSALDELIRGEVVKNGNESGSFFYSAERETYVVSYGKLKNTGWMYVSATPLSHLTKPVEMISRLPLAASALGLLVSVLLSWFASKQLYRPLQHLMRVFGSGADARNLKENARSEVDYIENRWNYLNRERTDLQFRMERAEPALREGFLLQLVQGHLNSLPEYRIREELEQFHIESGNRQYAMLVVQLHGFSHSYHNFSQGDEQLITFAAANIAGELAGQLSRQVQVINFQDLTIGVLFFSPTEMTKEQVKSELFEFARMLIEPLQDYLKLQVVIGISRIAASLKHIPVILEDTRQAVRYRDIEMEHAIMDSEDIVMRGEHSPHYPFIEEKMLVQSMQMGLREQSMRHAEEFLAALQAKSSKEFFIQQGMLQLLGNVQFAMLQIGCSPQITYRDANMFEQLLQIREPAAMLEWFKYKLIDPFIAEMQSIKDLQTKQIVDKVIALLQENYMTDISLEACAERFGTYPQKLSASFRQTAGVNFIDYLTNLRLEKSKELLLSTDMKINDIAEQVGYQPTYYNRIFKKREEMTPGQYREKYADRN</sequence>
<dbReference type="Gene3D" id="3.30.450.20">
    <property type="entry name" value="PAS domain"/>
    <property type="match status" value="1"/>
</dbReference>
<name>A0A4Q9DLK3_9BACL</name>
<proteinExistence type="predicted"/>
<dbReference type="EMBL" id="SIRE01000024">
    <property type="protein sequence ID" value="TBL72400.1"/>
    <property type="molecule type" value="Genomic_DNA"/>
</dbReference>
<reference evidence="11 12" key="1">
    <citation type="submission" date="2019-02" db="EMBL/GenBank/DDBJ databases">
        <title>Paenibacillus sp. nov., isolated from surface-sterilized tissue of Thalictrum simplex L.</title>
        <authorList>
            <person name="Tuo L."/>
        </authorList>
    </citation>
    <scope>NUCLEOTIDE SEQUENCE [LARGE SCALE GENOMIC DNA]</scope>
    <source>
        <strain evidence="11 12">N2SHLJ1</strain>
    </source>
</reference>
<dbReference type="GO" id="GO:0043565">
    <property type="term" value="F:sequence-specific DNA binding"/>
    <property type="evidence" value="ECO:0007669"/>
    <property type="project" value="InterPro"/>
</dbReference>
<gene>
    <name evidence="11" type="ORF">EYB31_28880</name>
</gene>
<keyword evidence="6" id="KW-0238">DNA-binding</keyword>
<dbReference type="Proteomes" id="UP000293142">
    <property type="component" value="Unassembled WGS sequence"/>
</dbReference>
<keyword evidence="7 9" id="KW-0472">Membrane</keyword>
<accession>A0A4Q9DLK3</accession>
<dbReference type="InterPro" id="IPR033479">
    <property type="entry name" value="dCache_1"/>
</dbReference>
<protein>
    <submittedName>
        <fullName evidence="11">AraC family transcriptional regulator</fullName>
    </submittedName>
</protein>
<evidence type="ECO:0000313" key="12">
    <source>
        <dbReference type="Proteomes" id="UP000293142"/>
    </source>
</evidence>
<dbReference type="InterPro" id="IPR018060">
    <property type="entry name" value="HTH_AraC"/>
</dbReference>
<dbReference type="PANTHER" id="PTHR43280:SF28">
    <property type="entry name" value="HTH-TYPE TRANSCRIPTIONAL ACTIVATOR RHAS"/>
    <property type="match status" value="1"/>
</dbReference>
<dbReference type="Pfam" id="PF12833">
    <property type="entry name" value="HTH_18"/>
    <property type="match status" value="1"/>
</dbReference>
<dbReference type="SMART" id="SM00342">
    <property type="entry name" value="HTH_ARAC"/>
    <property type="match status" value="1"/>
</dbReference>
<keyword evidence="5" id="KW-0805">Transcription regulation</keyword>
<keyword evidence="2" id="KW-1003">Cell membrane</keyword>
<evidence type="ECO:0000256" key="7">
    <source>
        <dbReference type="ARBA" id="ARBA00023136"/>
    </source>
</evidence>
<feature type="transmembrane region" description="Helical" evidence="9">
    <location>
        <begin position="18"/>
        <end position="40"/>
    </location>
</feature>
<keyword evidence="8" id="KW-0804">Transcription</keyword>
<dbReference type="AlphaFoldDB" id="A0A4Q9DLK3"/>
<dbReference type="SUPFAM" id="SSF46689">
    <property type="entry name" value="Homeodomain-like"/>
    <property type="match status" value="2"/>
</dbReference>
<evidence type="ECO:0000313" key="11">
    <source>
        <dbReference type="EMBL" id="TBL72400.1"/>
    </source>
</evidence>
<dbReference type="GO" id="GO:0005886">
    <property type="term" value="C:plasma membrane"/>
    <property type="evidence" value="ECO:0007669"/>
    <property type="project" value="UniProtKB-SubCell"/>
</dbReference>
<dbReference type="InterPro" id="IPR009057">
    <property type="entry name" value="Homeodomain-like_sf"/>
</dbReference>
<dbReference type="OrthoDB" id="1975037at2"/>
<dbReference type="RefSeq" id="WP_131016968.1">
    <property type="nucleotide sequence ID" value="NZ_SIRE01000024.1"/>
</dbReference>
<evidence type="ECO:0000259" key="10">
    <source>
        <dbReference type="PROSITE" id="PS01124"/>
    </source>
</evidence>
<dbReference type="Pfam" id="PF02743">
    <property type="entry name" value="dCache_1"/>
    <property type="match status" value="1"/>
</dbReference>
<comment type="caution">
    <text evidence="11">The sequence shown here is derived from an EMBL/GenBank/DDBJ whole genome shotgun (WGS) entry which is preliminary data.</text>
</comment>
<evidence type="ECO:0000256" key="6">
    <source>
        <dbReference type="ARBA" id="ARBA00023125"/>
    </source>
</evidence>
<dbReference type="Gene3D" id="1.10.10.60">
    <property type="entry name" value="Homeodomain-like"/>
    <property type="match status" value="2"/>
</dbReference>
<feature type="domain" description="HTH araC/xylS-type" evidence="10">
    <location>
        <begin position="679"/>
        <end position="776"/>
    </location>
</feature>
<evidence type="ECO:0000256" key="5">
    <source>
        <dbReference type="ARBA" id="ARBA00023015"/>
    </source>
</evidence>
<keyword evidence="3 9" id="KW-0812">Transmembrane</keyword>
<organism evidence="11 12">
    <name type="scientific">Paenibacillus thalictri</name>
    <dbReference type="NCBI Taxonomy" id="2527873"/>
    <lineage>
        <taxon>Bacteria</taxon>
        <taxon>Bacillati</taxon>
        <taxon>Bacillota</taxon>
        <taxon>Bacilli</taxon>
        <taxon>Bacillales</taxon>
        <taxon>Paenibacillaceae</taxon>
        <taxon>Paenibacillus</taxon>
    </lineage>
</organism>
<evidence type="ECO:0000256" key="4">
    <source>
        <dbReference type="ARBA" id="ARBA00022989"/>
    </source>
</evidence>
<evidence type="ECO:0000256" key="2">
    <source>
        <dbReference type="ARBA" id="ARBA00022475"/>
    </source>
</evidence>
<dbReference type="PROSITE" id="PS01124">
    <property type="entry name" value="HTH_ARAC_FAMILY_2"/>
    <property type="match status" value="1"/>
</dbReference>
<evidence type="ECO:0000256" key="9">
    <source>
        <dbReference type="SAM" id="Phobius"/>
    </source>
</evidence>
<dbReference type="InterPro" id="IPR018062">
    <property type="entry name" value="HTH_AraC-typ_CS"/>
</dbReference>
<keyword evidence="4 9" id="KW-1133">Transmembrane helix</keyword>